<accession>I4YK49</accession>
<proteinExistence type="predicted"/>
<organism evidence="1 2">
    <name type="scientific">Microvirga lotononidis</name>
    <dbReference type="NCBI Taxonomy" id="864069"/>
    <lineage>
        <taxon>Bacteria</taxon>
        <taxon>Pseudomonadati</taxon>
        <taxon>Pseudomonadota</taxon>
        <taxon>Alphaproteobacteria</taxon>
        <taxon>Hyphomicrobiales</taxon>
        <taxon>Methylobacteriaceae</taxon>
        <taxon>Microvirga</taxon>
    </lineage>
</organism>
<dbReference type="AlphaFoldDB" id="I4YK49"/>
<sequence>MEDNIWRPAHLTPGQMEERRLAAARLLRQGRLCQAEIARQLNLGAVAPVSRVGPPPWLSRAGADWPPEPELDERPGLRRRPGLIWLGSWTGVPWPPALRPSAGP</sequence>
<protein>
    <submittedName>
        <fullName evidence="1">Uncharacterized protein</fullName>
    </submittedName>
</protein>
<keyword evidence="2" id="KW-1185">Reference proteome</keyword>
<name>I4YK49_9HYPH</name>
<dbReference type="EMBL" id="JH660649">
    <property type="protein sequence ID" value="EIM24341.1"/>
    <property type="molecule type" value="Genomic_DNA"/>
</dbReference>
<gene>
    <name evidence="1" type="ORF">MicloDRAFT_00069940</name>
</gene>
<reference evidence="1 2" key="1">
    <citation type="submission" date="2012-02" db="EMBL/GenBank/DDBJ databases">
        <title>Improved High-Quality Draft sequence of Microvirga sp. WSM3557.</title>
        <authorList>
            <consortium name="US DOE Joint Genome Institute"/>
            <person name="Lucas S."/>
            <person name="Han J."/>
            <person name="Lapidus A."/>
            <person name="Cheng J.-F."/>
            <person name="Goodwin L."/>
            <person name="Pitluck S."/>
            <person name="Peters L."/>
            <person name="Zhang X."/>
            <person name="Detter J.C."/>
            <person name="Han C."/>
            <person name="Tapia R."/>
            <person name="Land M."/>
            <person name="Hauser L."/>
            <person name="Kyrpides N."/>
            <person name="Ivanova N."/>
            <person name="Pagani I."/>
            <person name="Brau L."/>
            <person name="Yates R."/>
            <person name="O'Hara G."/>
            <person name="Rui T."/>
            <person name="Howieson J."/>
            <person name="Reeve W."/>
            <person name="Woyke T."/>
        </authorList>
    </citation>
    <scope>NUCLEOTIDE SEQUENCE [LARGE SCALE GENOMIC DNA]</scope>
    <source>
        <strain evidence="1 2">WSM3557</strain>
    </source>
</reference>
<dbReference type="HOGENOM" id="CLU_2246934_0_0_5"/>
<dbReference type="PATRIC" id="fig|864069.3.peg.7487"/>
<dbReference type="STRING" id="864069.MicloDRAFT_00069940"/>
<evidence type="ECO:0000313" key="2">
    <source>
        <dbReference type="Proteomes" id="UP000003947"/>
    </source>
</evidence>
<dbReference type="Proteomes" id="UP000003947">
    <property type="component" value="Unassembled WGS sequence"/>
</dbReference>
<evidence type="ECO:0000313" key="1">
    <source>
        <dbReference type="EMBL" id="EIM24341.1"/>
    </source>
</evidence>